<sequence>MRSFQSWSLLQDWKCLRHIVNILGKGYGVVPITTAKTSNTAQTICAPVLLHTTLNIFQIIFSIRNFTWKVNPSEADIYQQITCL</sequence>
<protein>
    <submittedName>
        <fullName evidence="1">Uncharacterized protein</fullName>
    </submittedName>
</protein>
<comment type="caution">
    <text evidence="1">The sequence shown here is derived from an EMBL/GenBank/DDBJ whole genome shotgun (WGS) entry which is preliminary data.</text>
</comment>
<reference evidence="1 2" key="1">
    <citation type="submission" date="2017-10" db="EMBL/GenBank/DDBJ databases">
        <title>Novel microbial diversity and functional potential in the marine mammal oral microbiome.</title>
        <authorList>
            <person name="Dudek N.K."/>
            <person name="Sun C.L."/>
            <person name="Burstein D."/>
            <person name="Kantor R.S."/>
            <person name="Aliaga Goltsman D.S."/>
            <person name="Bik E.M."/>
            <person name="Thomas B.C."/>
            <person name="Banfield J.F."/>
            <person name="Relman D.A."/>
        </authorList>
    </citation>
    <scope>NUCLEOTIDE SEQUENCE [LARGE SCALE GENOMIC DNA]</scope>
    <source>
        <strain evidence="1">DOLZORAL124_49_17</strain>
    </source>
</reference>
<accession>A0A2G6E382</accession>
<evidence type="ECO:0000313" key="2">
    <source>
        <dbReference type="Proteomes" id="UP000229740"/>
    </source>
</evidence>
<dbReference type="Proteomes" id="UP000229740">
    <property type="component" value="Unassembled WGS sequence"/>
</dbReference>
<dbReference type="AlphaFoldDB" id="A0A2G6E382"/>
<evidence type="ECO:0000313" key="1">
    <source>
        <dbReference type="EMBL" id="PID56535.1"/>
    </source>
</evidence>
<organism evidence="1 2">
    <name type="scientific">candidate division KSB3 bacterium</name>
    <dbReference type="NCBI Taxonomy" id="2044937"/>
    <lineage>
        <taxon>Bacteria</taxon>
        <taxon>candidate division KSB3</taxon>
    </lineage>
</organism>
<name>A0A2G6E382_9BACT</name>
<gene>
    <name evidence="1" type="ORF">CSB45_10935</name>
</gene>
<proteinExistence type="predicted"/>
<dbReference type="EMBL" id="PDPS01000033">
    <property type="protein sequence ID" value="PID56535.1"/>
    <property type="molecule type" value="Genomic_DNA"/>
</dbReference>